<dbReference type="PANTHER" id="PTHR22946">
    <property type="entry name" value="DIENELACTONE HYDROLASE DOMAIN-CONTAINING PROTEIN-RELATED"/>
    <property type="match status" value="1"/>
</dbReference>
<keyword evidence="4" id="KW-1185">Reference proteome</keyword>
<dbReference type="PANTHER" id="PTHR22946:SF9">
    <property type="entry name" value="POLYKETIDE TRANSFERASE AF380"/>
    <property type="match status" value="1"/>
</dbReference>
<name>A0ABW7H0G7_9BURK</name>
<sequence length="347" mass="35922">MFHNASRRSVIARLGAAALMAASLLPALPAAAQVGLQRSAWAGADVGVPEGVIWYPSPAPATPQRFGPFEVAVTPGAPVTPGVRPLVLISHGTGGHELGHAWLARQLAAEGFLVLSVRHPGDHFQDRSGVTRPDYLAERPRQLSRALDALLADPQWGPQVDTRRIAAVGHSAGGHTVLALAGGQPDRVRLVNHCSAAGAGLQGDAAMCRLGGFSPDKPAPVLPAGSAALPSVKDARIRAVVAMSPLGQGLDLDTLAARVDVPVLIQASRRDEVLAHAFHGGALCAALPRAQCVTGDQAGHFAFFQAATGPMGAPGLDPAWDPAGFDRAAWQAETSARVLTFLKTALR</sequence>
<feature type="chain" id="PRO_5046402111" evidence="2">
    <location>
        <begin position="33"/>
        <end position="347"/>
    </location>
</feature>
<evidence type="ECO:0000313" key="3">
    <source>
        <dbReference type="EMBL" id="MFG6467725.1"/>
    </source>
</evidence>
<dbReference type="InterPro" id="IPR050261">
    <property type="entry name" value="FrsA_esterase"/>
</dbReference>
<dbReference type="PIRSF" id="PIRSF031982">
    <property type="entry name" value="UCP031982_abhydr"/>
    <property type="match status" value="1"/>
</dbReference>
<proteinExistence type="predicted"/>
<protein>
    <submittedName>
        <fullName evidence="3">Alpha/beta hydrolase family protein</fullName>
    </submittedName>
</protein>
<accession>A0ABW7H0G7</accession>
<dbReference type="EMBL" id="JBIGIB010000003">
    <property type="protein sequence ID" value="MFG6467725.1"/>
    <property type="molecule type" value="Genomic_DNA"/>
</dbReference>
<organism evidence="3 4">
    <name type="scientific">Pelomonas baiyunensis</name>
    <dbReference type="NCBI Taxonomy" id="3299026"/>
    <lineage>
        <taxon>Bacteria</taxon>
        <taxon>Pseudomonadati</taxon>
        <taxon>Pseudomonadota</taxon>
        <taxon>Betaproteobacteria</taxon>
        <taxon>Burkholderiales</taxon>
        <taxon>Sphaerotilaceae</taxon>
        <taxon>Roseateles</taxon>
    </lineage>
</organism>
<dbReference type="PROSITE" id="PS51318">
    <property type="entry name" value="TAT"/>
    <property type="match status" value="1"/>
</dbReference>
<keyword evidence="2" id="KW-0732">Signal</keyword>
<comment type="caution">
    <text evidence="3">The sequence shown here is derived from an EMBL/GenBank/DDBJ whole genome shotgun (WGS) entry which is preliminary data.</text>
</comment>
<evidence type="ECO:0000256" key="2">
    <source>
        <dbReference type="SAM" id="SignalP"/>
    </source>
</evidence>
<feature type="signal peptide" evidence="2">
    <location>
        <begin position="1"/>
        <end position="32"/>
    </location>
</feature>
<dbReference type="Proteomes" id="UP001606303">
    <property type="component" value="Unassembled WGS sequence"/>
</dbReference>
<dbReference type="SUPFAM" id="SSF53474">
    <property type="entry name" value="alpha/beta-Hydrolases"/>
    <property type="match status" value="1"/>
</dbReference>
<dbReference type="InterPro" id="IPR016986">
    <property type="entry name" value="UCP031982_abhydr"/>
</dbReference>
<evidence type="ECO:0000313" key="4">
    <source>
        <dbReference type="Proteomes" id="UP001606303"/>
    </source>
</evidence>
<dbReference type="InterPro" id="IPR029058">
    <property type="entry name" value="AB_hydrolase_fold"/>
</dbReference>
<dbReference type="InterPro" id="IPR006311">
    <property type="entry name" value="TAT_signal"/>
</dbReference>
<gene>
    <name evidence="3" type="ORF">ACG01O_13955</name>
</gene>
<reference evidence="3 4" key="1">
    <citation type="submission" date="2024-08" db="EMBL/GenBank/DDBJ databases">
        <authorList>
            <person name="Lu H."/>
        </authorList>
    </citation>
    <scope>NUCLEOTIDE SEQUENCE [LARGE SCALE GENOMIC DNA]</scope>
    <source>
        <strain evidence="3 4">BYS87W</strain>
    </source>
</reference>
<dbReference type="GO" id="GO:0016787">
    <property type="term" value="F:hydrolase activity"/>
    <property type="evidence" value="ECO:0007669"/>
    <property type="project" value="UniProtKB-KW"/>
</dbReference>
<evidence type="ECO:0000256" key="1">
    <source>
        <dbReference type="ARBA" id="ARBA00022801"/>
    </source>
</evidence>
<keyword evidence="1 3" id="KW-0378">Hydrolase</keyword>
<dbReference type="Gene3D" id="3.40.50.1820">
    <property type="entry name" value="alpha/beta hydrolase"/>
    <property type="match status" value="1"/>
</dbReference>
<dbReference type="RefSeq" id="WP_394385571.1">
    <property type="nucleotide sequence ID" value="NZ_JBIGIB010000003.1"/>
</dbReference>